<comment type="caution">
    <text evidence="1">The sequence shown here is derived from an EMBL/GenBank/DDBJ whole genome shotgun (WGS) entry which is preliminary data.</text>
</comment>
<dbReference type="OrthoDB" id="418772at2759"/>
<sequence length="251" mass="27920">MSSFPDGAGQSHAWNYVLYLLRSIERLADITSYCHPVRLLSDGLECKDSDLLLLAQGHELWSTSFGDTRSPSWPRDEIVPYIHDVLHWTAATVICNRRLFTCRRQAVARTVKKGMGATALALRLHDRFPAARAAERKCLRNAFDKLKRSLLGHAVSERIRPRLLTAKTCVSEEPVSAQQESYKDLALRVPRAQEASQALQVQQATATAAMLEFQVTDTVEHIDASTLHEGQGSTLQSPSSGQGLFIISDQH</sequence>
<keyword evidence="2" id="KW-1185">Reference proteome</keyword>
<dbReference type="Proteomes" id="UP000186817">
    <property type="component" value="Unassembled WGS sequence"/>
</dbReference>
<reference evidence="1 2" key="1">
    <citation type="submission" date="2016-02" db="EMBL/GenBank/DDBJ databases">
        <title>Genome analysis of coral dinoflagellate symbionts highlights evolutionary adaptations to a symbiotic lifestyle.</title>
        <authorList>
            <person name="Aranda M."/>
            <person name="Li Y."/>
            <person name="Liew Y.J."/>
            <person name="Baumgarten S."/>
            <person name="Simakov O."/>
            <person name="Wilson M."/>
            <person name="Piel J."/>
            <person name="Ashoor H."/>
            <person name="Bougouffa S."/>
            <person name="Bajic V.B."/>
            <person name="Ryu T."/>
            <person name="Ravasi T."/>
            <person name="Bayer T."/>
            <person name="Micklem G."/>
            <person name="Kim H."/>
            <person name="Bhak J."/>
            <person name="Lajeunesse T.C."/>
            <person name="Voolstra C.R."/>
        </authorList>
    </citation>
    <scope>NUCLEOTIDE SEQUENCE [LARGE SCALE GENOMIC DNA]</scope>
    <source>
        <strain evidence="1 2">CCMP2467</strain>
    </source>
</reference>
<gene>
    <name evidence="1" type="ORF">AK812_SmicGene13776</name>
</gene>
<dbReference type="EMBL" id="LSRX01000240">
    <property type="protein sequence ID" value="OLQ03290.1"/>
    <property type="molecule type" value="Genomic_DNA"/>
</dbReference>
<name>A0A1Q9E797_SYMMI</name>
<accession>A0A1Q9E797</accession>
<dbReference type="AlphaFoldDB" id="A0A1Q9E797"/>
<evidence type="ECO:0000313" key="2">
    <source>
        <dbReference type="Proteomes" id="UP000186817"/>
    </source>
</evidence>
<organism evidence="1 2">
    <name type="scientific">Symbiodinium microadriaticum</name>
    <name type="common">Dinoflagellate</name>
    <name type="synonym">Zooxanthella microadriatica</name>
    <dbReference type="NCBI Taxonomy" id="2951"/>
    <lineage>
        <taxon>Eukaryota</taxon>
        <taxon>Sar</taxon>
        <taxon>Alveolata</taxon>
        <taxon>Dinophyceae</taxon>
        <taxon>Suessiales</taxon>
        <taxon>Symbiodiniaceae</taxon>
        <taxon>Symbiodinium</taxon>
    </lineage>
</organism>
<protein>
    <submittedName>
        <fullName evidence="1">Uncharacterized protein</fullName>
    </submittedName>
</protein>
<evidence type="ECO:0000313" key="1">
    <source>
        <dbReference type="EMBL" id="OLQ03290.1"/>
    </source>
</evidence>
<proteinExistence type="predicted"/>